<dbReference type="Pfam" id="PF13349">
    <property type="entry name" value="DUF4097"/>
    <property type="match status" value="1"/>
</dbReference>
<evidence type="ECO:0000259" key="2">
    <source>
        <dbReference type="Pfam" id="PF13349"/>
    </source>
</evidence>
<comment type="caution">
    <text evidence="3">The sequence shown here is derived from an EMBL/GenBank/DDBJ whole genome shotgun (WGS) entry which is preliminary data.</text>
</comment>
<proteinExistence type="predicted"/>
<dbReference type="Proteomes" id="UP001139293">
    <property type="component" value="Unassembled WGS sequence"/>
</dbReference>
<dbReference type="EMBL" id="JAKILB010000002">
    <property type="protein sequence ID" value="MCL1137959.1"/>
    <property type="molecule type" value="Genomic_DNA"/>
</dbReference>
<feature type="signal peptide" evidence="1">
    <location>
        <begin position="1"/>
        <end position="22"/>
    </location>
</feature>
<dbReference type="AlphaFoldDB" id="A0A9X2CH03"/>
<accession>A0A9X2CH03</accession>
<keyword evidence="4" id="KW-1185">Reference proteome</keyword>
<name>A0A9X2CH03_9GAMM</name>
<feature type="domain" description="DUF4097" evidence="2">
    <location>
        <begin position="40"/>
        <end position="311"/>
    </location>
</feature>
<organism evidence="3 4">
    <name type="scientific">Shewanella pneumatophori</name>
    <dbReference type="NCBI Taxonomy" id="314092"/>
    <lineage>
        <taxon>Bacteria</taxon>
        <taxon>Pseudomonadati</taxon>
        <taxon>Pseudomonadota</taxon>
        <taxon>Gammaproteobacteria</taxon>
        <taxon>Alteromonadales</taxon>
        <taxon>Shewanellaceae</taxon>
        <taxon>Shewanella</taxon>
    </lineage>
</organism>
<evidence type="ECO:0000256" key="1">
    <source>
        <dbReference type="SAM" id="SignalP"/>
    </source>
</evidence>
<gene>
    <name evidence="3" type="ORF">L2740_05280</name>
</gene>
<feature type="chain" id="PRO_5040999103" evidence="1">
    <location>
        <begin position="23"/>
        <end position="313"/>
    </location>
</feature>
<reference evidence="3" key="1">
    <citation type="submission" date="2022-01" db="EMBL/GenBank/DDBJ databases">
        <title>Whole genome-based taxonomy of the Shewanellaceae.</title>
        <authorList>
            <person name="Martin-Rodriguez A.J."/>
        </authorList>
    </citation>
    <scope>NUCLEOTIDE SEQUENCE</scope>
    <source>
        <strain evidence="3">KCTC 23973</strain>
    </source>
</reference>
<protein>
    <submittedName>
        <fullName evidence="3">DUF4097 family beta strand repeat-containing protein</fullName>
    </submittedName>
</protein>
<sequence>MTHKLISALTISTLLLCQSAFAAERIQQQQSVQADPSVKVKVQRGNVTFKSWDKNEIAVSGTLDELSQGFIFNVSGNKVTIEDKLPRQYSGSNKDGSVLTITLPSQLKLHAEGVSADYALDSLAGKLNISSVSGNIKANNLQQKAALQTVSGDILSRSLSGKVSLQTVSGDIKDTQSSGSLRYQLVSGELTADTQANKVSVESVSGDATIALANVDSLNIKTVSGDLELSLNTLTESATLGSVSGDIEIKFLSAADVNVDINGGPGGKIINKLTNDLVSKAKYSPQSYLKFQTGNGNAELNVSTISGKIELAK</sequence>
<dbReference type="RefSeq" id="WP_248949063.1">
    <property type="nucleotide sequence ID" value="NZ_JAKILB010000002.1"/>
</dbReference>
<keyword evidence="1" id="KW-0732">Signal</keyword>
<evidence type="ECO:0000313" key="4">
    <source>
        <dbReference type="Proteomes" id="UP001139293"/>
    </source>
</evidence>
<evidence type="ECO:0000313" key="3">
    <source>
        <dbReference type="EMBL" id="MCL1137959.1"/>
    </source>
</evidence>
<dbReference type="InterPro" id="IPR025164">
    <property type="entry name" value="Toastrack_DUF4097"/>
</dbReference>